<sequence length="616" mass="67211">MRTAVYSLRSGAVALLLAPVALAQSIAEINGPKFLSPYNGQIVNVSGLVTARHDNGFWIRSLEPDDDPRTSESIYVYGSNLGNFTTGDIVSLSGSVQEYHSNKDYNYLAEISSPRDITIVSSGNPVTALEIGKDTANPPTENFSSLDFGGLFGVPNDVNRVSGVDPELQPDKFGIDFWESLLGELVTIKNPRAIAKPNRYGDTWVVGEWPVTGLNKRGGLTMRSGDANPEAIIIGAPLDGTSNPKDGRLGDELEDITGVIYQAFGFYRILPATALVVKKKPSPELPKPEKFLLKGTCAALTVGSYNIENFYPGSPEIEGRAEHIARYLDAPDLVFLQEVQDNNGQTNDGVVSADESHKALIDAVAQLTGWRYDFIDIAPENNKDGGAPGGNIRSSYLYNPSVLRLKNANPGSATDAVQVQKGSKLFSGPTLNFNPGLIDPGNSAWDNSRKPIVAHWEFKNLFCRLADFFTVNVHFGSKGGSTTLHGDARPPVNKGVEKRTAQANITANFISEILKYDRNAAVIAAGDFNEFAFVQPLEVFTETSGMVDLDVAARVPEAERYTYIYDSNCQQLDHMYVSPKIARRLPRLEHVHVNTWLSYDDQVSDHDPSVARLNVI</sequence>
<feature type="signal peptide" evidence="1">
    <location>
        <begin position="1"/>
        <end position="23"/>
    </location>
</feature>
<proteinExistence type="predicted"/>
<dbReference type="CDD" id="cd04486">
    <property type="entry name" value="YhcR_OBF_like"/>
    <property type="match status" value="1"/>
</dbReference>
<dbReference type="STRING" id="155417.A0A4Q4TI12"/>
<evidence type="ECO:0000313" key="3">
    <source>
        <dbReference type="EMBL" id="RYP05170.1"/>
    </source>
</evidence>
<dbReference type="Gene3D" id="3.60.10.10">
    <property type="entry name" value="Endonuclease/exonuclease/phosphatase"/>
    <property type="match status" value="1"/>
</dbReference>
<evidence type="ECO:0000313" key="4">
    <source>
        <dbReference type="Proteomes" id="UP000293360"/>
    </source>
</evidence>
<organism evidence="3 4">
    <name type="scientific">Monosporascus ibericus</name>
    <dbReference type="NCBI Taxonomy" id="155417"/>
    <lineage>
        <taxon>Eukaryota</taxon>
        <taxon>Fungi</taxon>
        <taxon>Dikarya</taxon>
        <taxon>Ascomycota</taxon>
        <taxon>Pezizomycotina</taxon>
        <taxon>Sordariomycetes</taxon>
        <taxon>Xylariomycetidae</taxon>
        <taxon>Xylariales</taxon>
        <taxon>Xylariales incertae sedis</taxon>
        <taxon>Monosporascus</taxon>
    </lineage>
</organism>
<dbReference type="Proteomes" id="UP000293360">
    <property type="component" value="Unassembled WGS sequence"/>
</dbReference>
<dbReference type="PANTHER" id="PTHR42834:SF1">
    <property type="entry name" value="ENDONUCLEASE_EXONUCLEASE_PHOSPHATASE FAMILY PROTEIN (AFU_ORTHOLOGUE AFUA_3G09210)"/>
    <property type="match status" value="1"/>
</dbReference>
<comment type="caution">
    <text evidence="3">The sequence shown here is derived from an EMBL/GenBank/DDBJ whole genome shotgun (WGS) entry which is preliminary data.</text>
</comment>
<feature type="chain" id="PRO_5020580970" description="Endonuclease/exonuclease/phosphatase domain-containing protein" evidence="1">
    <location>
        <begin position="24"/>
        <end position="616"/>
    </location>
</feature>
<dbReference type="InterPro" id="IPR036691">
    <property type="entry name" value="Endo/exonu/phosph_ase_sf"/>
</dbReference>
<dbReference type="InterPro" id="IPR005135">
    <property type="entry name" value="Endo/exonuclease/phosphatase"/>
</dbReference>
<feature type="domain" description="Endonuclease/exonuclease/phosphatase" evidence="2">
    <location>
        <begin position="304"/>
        <end position="606"/>
    </location>
</feature>
<reference evidence="3 4" key="1">
    <citation type="submission" date="2018-06" db="EMBL/GenBank/DDBJ databases">
        <title>Complete Genomes of Monosporascus.</title>
        <authorList>
            <person name="Robinson A.J."/>
            <person name="Natvig D.O."/>
        </authorList>
    </citation>
    <scope>NUCLEOTIDE SEQUENCE [LARGE SCALE GENOMIC DNA]</scope>
    <source>
        <strain evidence="3 4">CBS 110550</strain>
    </source>
</reference>
<dbReference type="SUPFAM" id="SSF56219">
    <property type="entry name" value="DNase I-like"/>
    <property type="match status" value="1"/>
</dbReference>
<dbReference type="OrthoDB" id="47488at2759"/>
<keyword evidence="4" id="KW-1185">Reference proteome</keyword>
<evidence type="ECO:0000259" key="2">
    <source>
        <dbReference type="Pfam" id="PF03372"/>
    </source>
</evidence>
<dbReference type="Pfam" id="PF03372">
    <property type="entry name" value="Exo_endo_phos"/>
    <property type="match status" value="1"/>
</dbReference>
<keyword evidence="1" id="KW-0732">Signal</keyword>
<gene>
    <name evidence="3" type="ORF">DL764_003991</name>
</gene>
<protein>
    <recommendedName>
        <fullName evidence="2">Endonuclease/exonuclease/phosphatase domain-containing protein</fullName>
    </recommendedName>
</protein>
<accession>A0A4Q4TI12</accession>
<dbReference type="AlphaFoldDB" id="A0A4Q4TI12"/>
<dbReference type="PANTHER" id="PTHR42834">
    <property type="entry name" value="ENDONUCLEASE/EXONUCLEASE/PHOSPHATASE FAMILY PROTEIN (AFU_ORTHOLOGUE AFUA_3G09210)"/>
    <property type="match status" value="1"/>
</dbReference>
<dbReference type="GO" id="GO:0003824">
    <property type="term" value="F:catalytic activity"/>
    <property type="evidence" value="ECO:0007669"/>
    <property type="project" value="InterPro"/>
</dbReference>
<evidence type="ECO:0000256" key="1">
    <source>
        <dbReference type="SAM" id="SignalP"/>
    </source>
</evidence>
<name>A0A4Q4TI12_9PEZI</name>
<dbReference type="EMBL" id="QJNU01000178">
    <property type="protein sequence ID" value="RYP05170.1"/>
    <property type="molecule type" value="Genomic_DNA"/>
</dbReference>